<organism evidence="7 8">
    <name type="scientific">Ziziphus jujuba var. spinosa</name>
    <dbReference type="NCBI Taxonomy" id="714518"/>
    <lineage>
        <taxon>Eukaryota</taxon>
        <taxon>Viridiplantae</taxon>
        <taxon>Streptophyta</taxon>
        <taxon>Embryophyta</taxon>
        <taxon>Tracheophyta</taxon>
        <taxon>Spermatophyta</taxon>
        <taxon>Magnoliopsida</taxon>
        <taxon>eudicotyledons</taxon>
        <taxon>Gunneridae</taxon>
        <taxon>Pentapetalae</taxon>
        <taxon>rosids</taxon>
        <taxon>fabids</taxon>
        <taxon>Rosales</taxon>
        <taxon>Rhamnaceae</taxon>
        <taxon>Paliureae</taxon>
        <taxon>Ziziphus</taxon>
    </lineage>
</organism>
<dbReference type="GO" id="GO:0046983">
    <property type="term" value="F:protein dimerization activity"/>
    <property type="evidence" value="ECO:0007669"/>
    <property type="project" value="InterPro"/>
</dbReference>
<dbReference type="Proteomes" id="UP000813462">
    <property type="component" value="Unassembled WGS sequence"/>
</dbReference>
<dbReference type="PANTHER" id="PTHR46412">
    <property type="entry name" value="BES1-INTERACTING MYC-LIKE PROTEIN"/>
    <property type="match status" value="1"/>
</dbReference>
<dbReference type="EMBL" id="JAEACU010000004">
    <property type="protein sequence ID" value="KAH7532802.1"/>
    <property type="molecule type" value="Genomic_DNA"/>
</dbReference>
<protein>
    <recommendedName>
        <fullName evidence="6">BHLH domain-containing protein</fullName>
    </recommendedName>
</protein>
<feature type="compositionally biased region" description="Basic and acidic residues" evidence="5">
    <location>
        <begin position="323"/>
        <end position="334"/>
    </location>
</feature>
<keyword evidence="2" id="KW-0805">Transcription regulation</keyword>
<evidence type="ECO:0000313" key="7">
    <source>
        <dbReference type="EMBL" id="KAH7532802.1"/>
    </source>
</evidence>
<proteinExistence type="predicted"/>
<feature type="domain" description="BHLH" evidence="6">
    <location>
        <begin position="58"/>
        <end position="90"/>
    </location>
</feature>
<reference evidence="7" key="1">
    <citation type="journal article" date="2021" name="Front. Plant Sci.">
        <title>Chromosome-Scale Genome Assembly for Chinese Sour Jujube and Insights Into Its Genome Evolution and Domestication Signature.</title>
        <authorList>
            <person name="Shen L.-Y."/>
            <person name="Luo H."/>
            <person name="Wang X.-L."/>
            <person name="Wang X.-M."/>
            <person name="Qiu X.-J."/>
            <person name="Liu H."/>
            <person name="Zhou S.-S."/>
            <person name="Jia K.-H."/>
            <person name="Nie S."/>
            <person name="Bao Y.-T."/>
            <person name="Zhang R.-G."/>
            <person name="Yun Q.-Z."/>
            <person name="Chai Y.-H."/>
            <person name="Lu J.-Y."/>
            <person name="Li Y."/>
            <person name="Zhao S.-W."/>
            <person name="Mao J.-F."/>
            <person name="Jia S.-G."/>
            <person name="Mao Y.-M."/>
        </authorList>
    </citation>
    <scope>NUCLEOTIDE SEQUENCE</scope>
    <source>
        <strain evidence="7">AT0</strain>
        <tissue evidence="7">Leaf</tissue>
    </source>
</reference>
<dbReference type="GO" id="GO:0006351">
    <property type="term" value="P:DNA-templated transcription"/>
    <property type="evidence" value="ECO:0007669"/>
    <property type="project" value="InterPro"/>
</dbReference>
<dbReference type="InterPro" id="IPR011598">
    <property type="entry name" value="bHLH_dom"/>
</dbReference>
<dbReference type="Gene3D" id="4.10.280.10">
    <property type="entry name" value="Helix-loop-helix DNA-binding domain"/>
    <property type="match status" value="1"/>
</dbReference>
<dbReference type="GO" id="GO:0005634">
    <property type="term" value="C:nucleus"/>
    <property type="evidence" value="ECO:0007669"/>
    <property type="project" value="UniProtKB-SubCell"/>
</dbReference>
<comment type="caution">
    <text evidence="7">The sequence shown here is derived from an EMBL/GenBank/DDBJ whole genome shotgun (WGS) entry which is preliminary data.</text>
</comment>
<evidence type="ECO:0000256" key="2">
    <source>
        <dbReference type="ARBA" id="ARBA00023015"/>
    </source>
</evidence>
<keyword evidence="4" id="KW-0539">Nucleus</keyword>
<evidence type="ECO:0000256" key="4">
    <source>
        <dbReference type="ARBA" id="ARBA00023242"/>
    </source>
</evidence>
<keyword evidence="3" id="KW-0804">Transcription</keyword>
<sequence length="334" mass="36868">MVKPSKGHHEELEDDDEVPHRVRNVLLLKQGQQYFGEFSVIFSPLYEGMSLALVSKILFQILRDLIPQDDQKKDKASFLLEVIEYIRFLQEKLNMYEGSYPGWSSEPTKLTPWRNQHGPTPTESFVDHPQVIKSDSGLQNNVSVSPSMLCNAPNLVETELGSTVVYKSLDHLPGSAGQVAPLNVQQPIFDSIGRGGVPTQPLQESVSDAVNIDSQPQQPELWSGRHTTDCSVLNNTPNFQEKSRSVSISSAYSKGILDTLTQALRSSGMDLSQASISVQIDVGNGADNGVTSMASSSKDHVNQTMNSQVMAHTQVTSSSDQFEQAHKRLRTEEN</sequence>
<dbReference type="SUPFAM" id="SSF47459">
    <property type="entry name" value="HLH, helix-loop-helix DNA-binding domain"/>
    <property type="match status" value="1"/>
</dbReference>
<dbReference type="InterPro" id="IPR044295">
    <property type="entry name" value="BIM1/2/3"/>
</dbReference>
<feature type="region of interest" description="Disordered" evidence="5">
    <location>
        <begin position="314"/>
        <end position="334"/>
    </location>
</feature>
<accession>A0A978VI83</accession>
<evidence type="ECO:0000259" key="6">
    <source>
        <dbReference type="Pfam" id="PF00010"/>
    </source>
</evidence>
<dbReference type="GO" id="GO:0003700">
    <property type="term" value="F:DNA-binding transcription factor activity"/>
    <property type="evidence" value="ECO:0007669"/>
    <property type="project" value="InterPro"/>
</dbReference>
<name>A0A978VI83_ZIZJJ</name>
<gene>
    <name evidence="7" type="ORF">FEM48_Zijuj04G0060800</name>
</gene>
<dbReference type="InterPro" id="IPR036638">
    <property type="entry name" value="HLH_DNA-bd_sf"/>
</dbReference>
<comment type="subcellular location">
    <subcellularLocation>
        <location evidence="1">Nucleus</location>
    </subcellularLocation>
</comment>
<evidence type="ECO:0000313" key="8">
    <source>
        <dbReference type="Proteomes" id="UP000813462"/>
    </source>
</evidence>
<dbReference type="Pfam" id="PF00010">
    <property type="entry name" value="HLH"/>
    <property type="match status" value="1"/>
</dbReference>
<dbReference type="AlphaFoldDB" id="A0A978VI83"/>
<dbReference type="PANTHER" id="PTHR46412:SF9">
    <property type="entry name" value="TRANSCRIPTION FACTOR BIM3"/>
    <property type="match status" value="1"/>
</dbReference>
<evidence type="ECO:0000256" key="1">
    <source>
        <dbReference type="ARBA" id="ARBA00004123"/>
    </source>
</evidence>
<evidence type="ECO:0000256" key="3">
    <source>
        <dbReference type="ARBA" id="ARBA00023163"/>
    </source>
</evidence>
<evidence type="ECO:0000256" key="5">
    <source>
        <dbReference type="SAM" id="MobiDB-lite"/>
    </source>
</evidence>